<dbReference type="Gene3D" id="1.10.287.70">
    <property type="match status" value="1"/>
</dbReference>
<keyword evidence="5 13" id="KW-0812">Transmembrane</keyword>
<keyword evidence="9" id="KW-0675">Receptor</keyword>
<dbReference type="GO" id="GO:0050906">
    <property type="term" value="P:detection of stimulus involved in sensory perception"/>
    <property type="evidence" value="ECO:0007669"/>
    <property type="project" value="UniProtKB-ARBA"/>
</dbReference>
<evidence type="ECO:0000313" key="15">
    <source>
        <dbReference type="EMBL" id="TMS36298.1"/>
    </source>
</evidence>
<dbReference type="SUPFAM" id="SSF53850">
    <property type="entry name" value="Periplasmic binding protein-like II"/>
    <property type="match status" value="1"/>
</dbReference>
<keyword evidence="11" id="KW-1071">Ligand-gated ion channel</keyword>
<evidence type="ECO:0000256" key="1">
    <source>
        <dbReference type="ARBA" id="ARBA00004651"/>
    </source>
</evidence>
<organism evidence="15 16">
    <name type="scientific">Steinernema carpocapsae</name>
    <name type="common">Entomopathogenic nematode</name>
    <dbReference type="NCBI Taxonomy" id="34508"/>
    <lineage>
        <taxon>Eukaryota</taxon>
        <taxon>Metazoa</taxon>
        <taxon>Ecdysozoa</taxon>
        <taxon>Nematoda</taxon>
        <taxon>Chromadorea</taxon>
        <taxon>Rhabditida</taxon>
        <taxon>Tylenchina</taxon>
        <taxon>Panagrolaimomorpha</taxon>
        <taxon>Strongyloidoidea</taxon>
        <taxon>Steinernematidae</taxon>
        <taxon>Steinernema</taxon>
    </lineage>
</organism>
<evidence type="ECO:0000256" key="13">
    <source>
        <dbReference type="SAM" id="Phobius"/>
    </source>
</evidence>
<dbReference type="SMART" id="SM00918">
    <property type="entry name" value="Lig_chan-Glu_bd"/>
    <property type="match status" value="1"/>
</dbReference>
<dbReference type="InterPro" id="IPR052192">
    <property type="entry name" value="Insect_Ionotropic_Sensory_Rcpt"/>
</dbReference>
<keyword evidence="16" id="KW-1185">Reference proteome</keyword>
<reference evidence="15 16" key="1">
    <citation type="journal article" date="2015" name="Genome Biol.">
        <title>Comparative genomics of Steinernema reveals deeply conserved gene regulatory networks.</title>
        <authorList>
            <person name="Dillman A.R."/>
            <person name="Macchietto M."/>
            <person name="Porter C.F."/>
            <person name="Rogers A."/>
            <person name="Williams B."/>
            <person name="Antoshechkin I."/>
            <person name="Lee M.M."/>
            <person name="Goodwin Z."/>
            <person name="Lu X."/>
            <person name="Lewis E.E."/>
            <person name="Goodrich-Blair H."/>
            <person name="Stock S.P."/>
            <person name="Adams B.J."/>
            <person name="Sternberg P.W."/>
            <person name="Mortazavi A."/>
        </authorList>
    </citation>
    <scope>NUCLEOTIDE SEQUENCE [LARGE SCALE GENOMIC DNA]</scope>
    <source>
        <strain evidence="15 16">ALL</strain>
    </source>
</reference>
<evidence type="ECO:0000256" key="10">
    <source>
        <dbReference type="ARBA" id="ARBA00023180"/>
    </source>
</evidence>
<accession>A0A4U8UWS7</accession>
<dbReference type="Proteomes" id="UP000298663">
    <property type="component" value="Unassembled WGS sequence"/>
</dbReference>
<comment type="caution">
    <text evidence="15">The sequence shown here is derived from an EMBL/GenBank/DDBJ whole genome shotgun (WGS) entry which is preliminary data.</text>
</comment>
<proteinExistence type="inferred from homology"/>
<keyword evidence="7" id="KW-0406">Ion transport</keyword>
<keyword evidence="8 13" id="KW-0472">Membrane</keyword>
<dbReference type="GO" id="GO:0005886">
    <property type="term" value="C:plasma membrane"/>
    <property type="evidence" value="ECO:0007669"/>
    <property type="project" value="UniProtKB-SubCell"/>
</dbReference>
<name>A0A4U8UWS7_STECR</name>
<evidence type="ECO:0000256" key="2">
    <source>
        <dbReference type="ARBA" id="ARBA00008685"/>
    </source>
</evidence>
<keyword evidence="10" id="KW-0325">Glycoprotein</keyword>
<dbReference type="Pfam" id="PF10613">
    <property type="entry name" value="Lig_chan-Glu_bd"/>
    <property type="match status" value="1"/>
</dbReference>
<keyword evidence="6 13" id="KW-1133">Transmembrane helix</keyword>
<dbReference type="Gene3D" id="3.40.190.10">
    <property type="entry name" value="Periplasmic binding protein-like II"/>
    <property type="match status" value="1"/>
</dbReference>
<dbReference type="AlphaFoldDB" id="A0A4U8UWS7"/>
<evidence type="ECO:0000313" key="16">
    <source>
        <dbReference type="Proteomes" id="UP000298663"/>
    </source>
</evidence>
<feature type="transmembrane region" description="Helical" evidence="13">
    <location>
        <begin position="451"/>
        <end position="469"/>
    </location>
</feature>
<evidence type="ECO:0000256" key="9">
    <source>
        <dbReference type="ARBA" id="ARBA00023170"/>
    </source>
</evidence>
<sequence length="523" mass="59670">MPSTSGRNVSINLQILKRRLIKEKETIKNTEIKGRREFYLMHPVRKEVRLEELRGKVLRVVVPKVEPPYVNYLNYSVKAEKERGYGPGVVMEILRVIADELDLTYEFLESPEGEWGTFDNGTWTGAFGELVNGRADIIAGATIMQYDRSQASDLTYPFQFEMTGMLIRSPEQYTDNTFLIVTEPFKLEVWGLAAATICVSAIALKCITTALRSQMEIQYSFVQCVWIFFSVFVQQGVPIQPTSWSSRSMLSFWWLASITLLATYTGSLVALFAVDKTVLSFKNVDQMVEAIKNGKYKLVLDFNSQTRIEMIARSQLTIYKELWYEMSVNDRVKYSDGIDDGIEDVKRKPGYVLLGAMDTLKISAFINCNVMLLPDGILPTYLTIPLRLHSPYANYFSSRIRQMVEGGFIQKWIDDYKAWVASQHHNRCDNSTLVKPKNVKKGILNLDKAQGAFWVFLSGIGLSFIFLLVENVAIYCKSCLLKEQRHENQQFGRLHSADVPIAGSSDVSEMQMTTIRPNHILKY</sequence>
<evidence type="ECO:0000256" key="6">
    <source>
        <dbReference type="ARBA" id="ARBA00022989"/>
    </source>
</evidence>
<feature type="domain" description="Ionotropic glutamate receptor L-glutamate and glycine-binding" evidence="14">
    <location>
        <begin position="74"/>
        <end position="132"/>
    </location>
</feature>
<comment type="similarity">
    <text evidence="2">Belongs to the glutamate-gated ion channel (TC 1.A.10.1) family.</text>
</comment>
<evidence type="ECO:0000256" key="4">
    <source>
        <dbReference type="ARBA" id="ARBA00022475"/>
    </source>
</evidence>
<evidence type="ECO:0000256" key="12">
    <source>
        <dbReference type="ARBA" id="ARBA00023303"/>
    </source>
</evidence>
<evidence type="ECO:0000256" key="11">
    <source>
        <dbReference type="ARBA" id="ARBA00023286"/>
    </source>
</evidence>
<dbReference type="EMBL" id="AZBU02000001">
    <property type="protein sequence ID" value="TMS36298.1"/>
    <property type="molecule type" value="Genomic_DNA"/>
</dbReference>
<dbReference type="InterPro" id="IPR019594">
    <property type="entry name" value="Glu/Gly-bd"/>
</dbReference>
<evidence type="ECO:0000256" key="7">
    <source>
        <dbReference type="ARBA" id="ARBA00023065"/>
    </source>
</evidence>
<dbReference type="OrthoDB" id="9997229at2759"/>
<evidence type="ECO:0000259" key="14">
    <source>
        <dbReference type="SMART" id="SM00918"/>
    </source>
</evidence>
<gene>
    <name evidence="15" type="ORF">L596_003495</name>
</gene>
<feature type="transmembrane region" description="Helical" evidence="13">
    <location>
        <begin position="189"/>
        <end position="207"/>
    </location>
</feature>
<dbReference type="GO" id="GO:0015276">
    <property type="term" value="F:ligand-gated monoatomic ion channel activity"/>
    <property type="evidence" value="ECO:0007669"/>
    <property type="project" value="InterPro"/>
</dbReference>
<feature type="transmembrane region" description="Helical" evidence="13">
    <location>
        <begin position="252"/>
        <end position="274"/>
    </location>
</feature>
<dbReference type="STRING" id="34508.A0A4U8UWS7"/>
<protein>
    <recommendedName>
        <fullName evidence="14">Ionotropic glutamate receptor L-glutamate and glycine-binding domain-containing protein</fullName>
    </recommendedName>
</protein>
<keyword evidence="12" id="KW-0407">Ion channel</keyword>
<comment type="subcellular location">
    <subcellularLocation>
        <location evidence="1">Cell membrane</location>
        <topology evidence="1">Multi-pass membrane protein</topology>
    </subcellularLocation>
</comment>
<evidence type="ECO:0000256" key="3">
    <source>
        <dbReference type="ARBA" id="ARBA00022448"/>
    </source>
</evidence>
<keyword evidence="4" id="KW-1003">Cell membrane</keyword>
<keyword evidence="3" id="KW-0813">Transport</keyword>
<evidence type="ECO:0000256" key="8">
    <source>
        <dbReference type="ARBA" id="ARBA00023136"/>
    </source>
</evidence>
<dbReference type="PANTHER" id="PTHR42643">
    <property type="entry name" value="IONOTROPIC RECEPTOR 20A-RELATED"/>
    <property type="match status" value="1"/>
</dbReference>
<reference evidence="15 16" key="2">
    <citation type="journal article" date="2019" name="G3 (Bethesda)">
        <title>Hybrid Assembly of the Genome of the Entomopathogenic Nematode Steinernema carpocapsae Identifies the X-Chromosome.</title>
        <authorList>
            <person name="Serra L."/>
            <person name="Macchietto M."/>
            <person name="Macias-Munoz A."/>
            <person name="McGill C.J."/>
            <person name="Rodriguez I.M."/>
            <person name="Rodriguez B."/>
            <person name="Murad R."/>
            <person name="Mortazavi A."/>
        </authorList>
    </citation>
    <scope>NUCLEOTIDE SEQUENCE [LARGE SCALE GENOMIC DNA]</scope>
    <source>
        <strain evidence="15 16">ALL</strain>
    </source>
</reference>
<evidence type="ECO:0000256" key="5">
    <source>
        <dbReference type="ARBA" id="ARBA00022692"/>
    </source>
</evidence>
<feature type="transmembrane region" description="Helical" evidence="13">
    <location>
        <begin position="219"/>
        <end position="237"/>
    </location>
</feature>
<dbReference type="PANTHER" id="PTHR42643:SF24">
    <property type="entry name" value="IONOTROPIC RECEPTOR 60A"/>
    <property type="match status" value="1"/>
</dbReference>
<dbReference type="InterPro" id="IPR001320">
    <property type="entry name" value="Iontro_rcpt_C"/>
</dbReference>
<dbReference type="Pfam" id="PF00060">
    <property type="entry name" value="Lig_chan"/>
    <property type="match status" value="1"/>
</dbReference>